<dbReference type="PROSITE" id="PS51257">
    <property type="entry name" value="PROKAR_LIPOPROTEIN"/>
    <property type="match status" value="1"/>
</dbReference>
<dbReference type="GO" id="GO:0016491">
    <property type="term" value="F:oxidoreductase activity"/>
    <property type="evidence" value="ECO:0007669"/>
    <property type="project" value="InterPro"/>
</dbReference>
<feature type="domain" description="Thioredoxin" evidence="6">
    <location>
        <begin position="236"/>
        <end position="374"/>
    </location>
</feature>
<dbReference type="GO" id="GO:0016209">
    <property type="term" value="F:antioxidant activity"/>
    <property type="evidence" value="ECO:0007669"/>
    <property type="project" value="InterPro"/>
</dbReference>
<evidence type="ECO:0000259" key="6">
    <source>
        <dbReference type="PROSITE" id="PS51352"/>
    </source>
</evidence>
<sequence>MKNIIMLSGMLALSVSLFSCKDNAAFTISGTIKNPAKLKTVYLLGADSSAQFKAIDSSAINADGSYKFRHASAYVNLYKLKADTTQFDLVAQNGDAIELNTDLADSQHQYKIAGSETSEKIKAFDDFSKTFTDKNNKVVAEFNAKSQQAGQQPDSLLKVYMPLFQKNLSVYSDAVLKFIDDNKYSLAAFYASAALDAVKYESKLIAYADDIRVNKDLNKNPVIRNFITAMDKIKPLSVGHKAPDFTISSIDGKTVKLSDYKGKYVMVDFWASWCVPCRQENPNVLKQYNTFHSKGFNVLGVSLDKDKAAWQKAVNDDKLAWTQTSDLQSFQGTVEQLYHIEAIPSNFIIDPQGNIAAKNIRGADLEAFLNKTIH</sequence>
<evidence type="ECO:0000313" key="7">
    <source>
        <dbReference type="EMBL" id="MBB3054329.1"/>
    </source>
</evidence>
<evidence type="ECO:0000256" key="5">
    <source>
        <dbReference type="SAM" id="SignalP"/>
    </source>
</evidence>
<keyword evidence="8" id="KW-1185">Reference proteome</keyword>
<dbReference type="AlphaFoldDB" id="A0A839SCB5"/>
<organism evidence="7 8">
    <name type="scientific">Mucilaginibacter gotjawali</name>
    <dbReference type="NCBI Taxonomy" id="1550579"/>
    <lineage>
        <taxon>Bacteria</taxon>
        <taxon>Pseudomonadati</taxon>
        <taxon>Bacteroidota</taxon>
        <taxon>Sphingobacteriia</taxon>
        <taxon>Sphingobacteriales</taxon>
        <taxon>Sphingobacteriaceae</taxon>
        <taxon>Mucilaginibacter</taxon>
    </lineage>
</organism>
<dbReference type="RefSeq" id="WP_172885381.1">
    <property type="nucleotide sequence ID" value="NZ_AP017313.1"/>
</dbReference>
<keyword evidence="4" id="KW-0676">Redox-active center</keyword>
<dbReference type="InterPro" id="IPR050553">
    <property type="entry name" value="Thioredoxin_ResA/DsbE_sf"/>
</dbReference>
<evidence type="ECO:0000313" key="8">
    <source>
        <dbReference type="Proteomes" id="UP000539265"/>
    </source>
</evidence>
<dbReference type="EMBL" id="JACHWX010000002">
    <property type="protein sequence ID" value="MBB3054329.1"/>
    <property type="molecule type" value="Genomic_DNA"/>
</dbReference>
<dbReference type="GO" id="GO:0030313">
    <property type="term" value="C:cell envelope"/>
    <property type="evidence" value="ECO:0007669"/>
    <property type="project" value="UniProtKB-SubCell"/>
</dbReference>
<dbReference type="PANTHER" id="PTHR42852:SF6">
    <property type="entry name" value="THIOL:DISULFIDE INTERCHANGE PROTEIN DSBE"/>
    <property type="match status" value="1"/>
</dbReference>
<dbReference type="InterPro" id="IPR013766">
    <property type="entry name" value="Thioredoxin_domain"/>
</dbReference>
<accession>A0A839SCB5</accession>
<keyword evidence="5" id="KW-0732">Signal</keyword>
<gene>
    <name evidence="7" type="ORF">FHS11_000739</name>
</gene>
<dbReference type="InterPro" id="IPR000866">
    <property type="entry name" value="AhpC/TSA"/>
</dbReference>
<dbReference type="PROSITE" id="PS00194">
    <property type="entry name" value="THIOREDOXIN_1"/>
    <property type="match status" value="1"/>
</dbReference>
<comment type="subcellular location">
    <subcellularLocation>
        <location evidence="1">Cell envelope</location>
    </subcellularLocation>
</comment>
<dbReference type="Gene3D" id="3.40.30.10">
    <property type="entry name" value="Glutaredoxin"/>
    <property type="match status" value="1"/>
</dbReference>
<name>A0A839SCB5_9SPHI</name>
<proteinExistence type="predicted"/>
<dbReference type="SUPFAM" id="SSF52833">
    <property type="entry name" value="Thioredoxin-like"/>
    <property type="match status" value="1"/>
</dbReference>
<feature type="chain" id="PRO_5032640568" evidence="5">
    <location>
        <begin position="25"/>
        <end position="374"/>
    </location>
</feature>
<dbReference type="Pfam" id="PF14289">
    <property type="entry name" value="DUF4369"/>
    <property type="match status" value="1"/>
</dbReference>
<feature type="signal peptide" evidence="5">
    <location>
        <begin position="1"/>
        <end position="24"/>
    </location>
</feature>
<dbReference type="InterPro" id="IPR017937">
    <property type="entry name" value="Thioredoxin_CS"/>
</dbReference>
<dbReference type="Pfam" id="PF00578">
    <property type="entry name" value="AhpC-TSA"/>
    <property type="match status" value="1"/>
</dbReference>
<keyword evidence="3" id="KW-1015">Disulfide bond</keyword>
<evidence type="ECO:0000256" key="4">
    <source>
        <dbReference type="ARBA" id="ARBA00023284"/>
    </source>
</evidence>
<comment type="caution">
    <text evidence="7">The sequence shown here is derived from an EMBL/GenBank/DDBJ whole genome shotgun (WGS) entry which is preliminary data.</text>
</comment>
<keyword evidence="2" id="KW-0201">Cytochrome c-type biogenesis</keyword>
<dbReference type="CDD" id="cd02966">
    <property type="entry name" value="TlpA_like_family"/>
    <property type="match status" value="1"/>
</dbReference>
<dbReference type="PANTHER" id="PTHR42852">
    <property type="entry name" value="THIOL:DISULFIDE INTERCHANGE PROTEIN DSBE"/>
    <property type="match status" value="1"/>
</dbReference>
<evidence type="ECO:0000256" key="1">
    <source>
        <dbReference type="ARBA" id="ARBA00004196"/>
    </source>
</evidence>
<protein>
    <submittedName>
        <fullName evidence="7">Peroxiredoxin</fullName>
    </submittedName>
</protein>
<dbReference type="InterPro" id="IPR025380">
    <property type="entry name" value="DUF4369"/>
</dbReference>
<dbReference type="PROSITE" id="PS51352">
    <property type="entry name" value="THIOREDOXIN_2"/>
    <property type="match status" value="1"/>
</dbReference>
<dbReference type="GO" id="GO:0017004">
    <property type="term" value="P:cytochrome complex assembly"/>
    <property type="evidence" value="ECO:0007669"/>
    <property type="project" value="UniProtKB-KW"/>
</dbReference>
<dbReference type="InterPro" id="IPR036249">
    <property type="entry name" value="Thioredoxin-like_sf"/>
</dbReference>
<evidence type="ECO:0000256" key="3">
    <source>
        <dbReference type="ARBA" id="ARBA00023157"/>
    </source>
</evidence>
<evidence type="ECO:0000256" key="2">
    <source>
        <dbReference type="ARBA" id="ARBA00022748"/>
    </source>
</evidence>
<reference evidence="7" key="1">
    <citation type="submission" date="2020-08" db="EMBL/GenBank/DDBJ databases">
        <title>Genomic Encyclopedia of Type Strains, Phase III (KMG-III): the genomes of soil and plant-associated and newly described type strains.</title>
        <authorList>
            <person name="Whitman W."/>
        </authorList>
    </citation>
    <scope>NUCLEOTIDE SEQUENCE [LARGE SCALE GENOMIC DNA]</scope>
    <source>
        <strain evidence="7">CECT 8628</strain>
    </source>
</reference>
<dbReference type="Proteomes" id="UP000539265">
    <property type="component" value="Unassembled WGS sequence"/>
</dbReference>